<dbReference type="EMBL" id="KN880756">
    <property type="protein sequence ID" value="KIY62700.1"/>
    <property type="molecule type" value="Genomic_DNA"/>
</dbReference>
<proteinExistence type="predicted"/>
<name>A0A0D7AXL4_9AGAR</name>
<keyword evidence="2" id="KW-1185">Reference proteome</keyword>
<protein>
    <submittedName>
        <fullName evidence="1">Uncharacterized protein</fullName>
    </submittedName>
</protein>
<reference evidence="1 2" key="1">
    <citation type="journal article" date="2015" name="Fungal Genet. Biol.">
        <title>Evolution of novel wood decay mechanisms in Agaricales revealed by the genome sequences of Fistulina hepatica and Cylindrobasidium torrendii.</title>
        <authorList>
            <person name="Floudas D."/>
            <person name="Held B.W."/>
            <person name="Riley R."/>
            <person name="Nagy L.G."/>
            <person name="Koehler G."/>
            <person name="Ransdell A.S."/>
            <person name="Younus H."/>
            <person name="Chow J."/>
            <person name="Chiniquy J."/>
            <person name="Lipzen A."/>
            <person name="Tritt A."/>
            <person name="Sun H."/>
            <person name="Haridas S."/>
            <person name="LaButti K."/>
            <person name="Ohm R.A."/>
            <person name="Kues U."/>
            <person name="Blanchette R.A."/>
            <person name="Grigoriev I.V."/>
            <person name="Minto R.E."/>
            <person name="Hibbett D.S."/>
        </authorList>
    </citation>
    <scope>NUCLEOTIDE SEQUENCE [LARGE SCALE GENOMIC DNA]</scope>
    <source>
        <strain evidence="1 2">FP15055 ss-10</strain>
    </source>
</reference>
<gene>
    <name evidence="1" type="ORF">CYLTODRAFT_414545</name>
</gene>
<organism evidence="1 2">
    <name type="scientific">Cylindrobasidium torrendii FP15055 ss-10</name>
    <dbReference type="NCBI Taxonomy" id="1314674"/>
    <lineage>
        <taxon>Eukaryota</taxon>
        <taxon>Fungi</taxon>
        <taxon>Dikarya</taxon>
        <taxon>Basidiomycota</taxon>
        <taxon>Agaricomycotina</taxon>
        <taxon>Agaricomycetes</taxon>
        <taxon>Agaricomycetidae</taxon>
        <taxon>Agaricales</taxon>
        <taxon>Marasmiineae</taxon>
        <taxon>Physalacriaceae</taxon>
        <taxon>Cylindrobasidium</taxon>
    </lineage>
</organism>
<accession>A0A0D7AXL4</accession>
<dbReference type="AlphaFoldDB" id="A0A0D7AXL4"/>
<sequence>MSTVFGMSPNEYFIADLLSLYYEALSINNTQAALTSEDLFAAAVAARLVLDDACCSLEAEYKAFVDDTDVPGVSRRSGNHSYSPTLEWLQECALYEFSLRRLNLDEADFALGHIVYCHRVSRELGRVRYFSEAYPIIHSTTASTPQNEALDALHLQPNQSSSAMD</sequence>
<dbReference type="Proteomes" id="UP000054007">
    <property type="component" value="Unassembled WGS sequence"/>
</dbReference>
<evidence type="ECO:0000313" key="2">
    <source>
        <dbReference type="Proteomes" id="UP000054007"/>
    </source>
</evidence>
<evidence type="ECO:0000313" key="1">
    <source>
        <dbReference type="EMBL" id="KIY62700.1"/>
    </source>
</evidence>